<reference evidence="1" key="1">
    <citation type="submission" date="2019-04" db="EMBL/GenBank/DDBJ databases">
        <title>Microbes associate with the intestines of laboratory mice.</title>
        <authorList>
            <person name="Navarre W."/>
            <person name="Wong E."/>
            <person name="Huang K."/>
            <person name="Tropini C."/>
            <person name="Ng K."/>
            <person name="Yu B."/>
        </authorList>
    </citation>
    <scope>NUCLEOTIDE SEQUENCE</scope>
    <source>
        <strain evidence="1">NM01_1-7b</strain>
    </source>
</reference>
<proteinExistence type="predicted"/>
<gene>
    <name evidence="1" type="ORF">E5329_04025</name>
</gene>
<protein>
    <submittedName>
        <fullName evidence="1">DNA topoisomerase 4 subunit A</fullName>
        <ecNumber evidence="1">5.99.1.3</ecNumber>
    </submittedName>
</protein>
<dbReference type="EMBL" id="SRYA01000006">
    <property type="protein sequence ID" value="TGY97551.1"/>
    <property type="molecule type" value="Genomic_DNA"/>
</dbReference>
<accession>A0AC61RZN6</accession>
<evidence type="ECO:0000313" key="2">
    <source>
        <dbReference type="Proteomes" id="UP000304953"/>
    </source>
</evidence>
<dbReference type="EC" id="5.99.1.3" evidence="1"/>
<sequence length="746" mass="84130">MQEKEQIIRTEYSELMQKSYIDYAMSVIIARALPDVRDGLKPVQRRTLYDMHELGIRYDRPYRKCARIVGDTMGKYHPHGDSSIYEALVVMAQDFKKGLPLVDGHGNFGSIEGDGAAAMRYTEARLQKITQEAYLADLDKDVVDFVPNFDETEKEPSVLPVKVPNLLINGAEGIAVGMATSIPPHNFSEVIDGVKAYMKNPDITTEEMVEHIKGPDFPTGGIVVNQSDLLHIYETGAGKIKIRGKVEIEQVKGGRQRLVITEIPYTMVGANIGKFLMDVYNLTETRKTNDIVDISNQSSKEGIRIVLDLKKGADVENLCNLLYKKTRLEDTFGVNMLAVAEGRPETMGLVPIIRHHVNFQYELATRKYNTLLAKELEKKEVQEGLIKACDVIDLIIEILRGSKNIRDAKDCLMNGNTGKIEFRYKGSEADARQLCFTERQATAILEMRLYKLIGLEIEALMKEHETTLSNIAKYEEILGSRTAMAKVIIKELNRFQKEYGRERRTAIENAAEAVYEEKKVEEMPVVLLMDRFGYVKTVDASTYERNKEAADAENKYVISCMNTDRLCIFTDKGQMHTVKILDLPHGKFRDKGTPLDNISNYNSNEEAMVCVSNLGGLLGRKLLFASSSGMLKQVRGEEFDVSKRTVAATKLNEGERLLLVQILEETEEESIVMQTEKNMFLRFLASDVPEKKKGAIGVRGMKIDEKDKLSAVYLLGAEEKTITVKEKEIALYRLRLANRDGKGVKK</sequence>
<keyword evidence="1" id="KW-0413">Isomerase</keyword>
<evidence type="ECO:0000313" key="1">
    <source>
        <dbReference type="EMBL" id="TGY97551.1"/>
    </source>
</evidence>
<keyword evidence="2" id="KW-1185">Reference proteome</keyword>
<dbReference type="Proteomes" id="UP000304953">
    <property type="component" value="Unassembled WGS sequence"/>
</dbReference>
<name>A0AC61RZN6_9FIRM</name>
<organism evidence="1 2">
    <name type="scientific">Petralouisia muris</name>
    <dbReference type="NCBI Taxonomy" id="3032872"/>
    <lineage>
        <taxon>Bacteria</taxon>
        <taxon>Bacillati</taxon>
        <taxon>Bacillota</taxon>
        <taxon>Clostridia</taxon>
        <taxon>Lachnospirales</taxon>
        <taxon>Lachnospiraceae</taxon>
        <taxon>Petralouisia</taxon>
    </lineage>
</organism>
<comment type="caution">
    <text evidence="1">The sequence shown here is derived from an EMBL/GenBank/DDBJ whole genome shotgun (WGS) entry which is preliminary data.</text>
</comment>